<dbReference type="SMART" id="SM00587">
    <property type="entry name" value="CHK"/>
    <property type="match status" value="1"/>
</dbReference>
<feature type="non-terminal residue" evidence="2">
    <location>
        <position position="1"/>
    </location>
</feature>
<dbReference type="OrthoDB" id="191037at2759"/>
<dbReference type="InterPro" id="IPR004119">
    <property type="entry name" value="EcKL"/>
</dbReference>
<dbReference type="PANTHER" id="PTHR11012:SF55">
    <property type="entry name" value="BHLH DOMAIN-CONTAINING PROTEIN"/>
    <property type="match status" value="1"/>
</dbReference>
<dbReference type="PANTHER" id="PTHR11012">
    <property type="entry name" value="PROTEIN KINASE-LIKE DOMAIN-CONTAINING"/>
    <property type="match status" value="1"/>
</dbReference>
<feature type="domain" description="CHK kinase-like" evidence="1">
    <location>
        <begin position="139"/>
        <end position="334"/>
    </location>
</feature>
<name>A0A0M3QTZ3_DROBS</name>
<accession>A0A0M3QTZ3</accession>
<proteinExistence type="predicted"/>
<dbReference type="Proteomes" id="UP000494163">
    <property type="component" value="Chromosome 2L"/>
</dbReference>
<evidence type="ECO:0000313" key="2">
    <source>
        <dbReference type="EMBL" id="ALC39763.1"/>
    </source>
</evidence>
<dbReference type="Gene3D" id="3.90.1200.10">
    <property type="match status" value="1"/>
</dbReference>
<dbReference type="InterPro" id="IPR011009">
    <property type="entry name" value="Kinase-like_dom_sf"/>
</dbReference>
<evidence type="ECO:0000313" key="3">
    <source>
        <dbReference type="Proteomes" id="UP000494163"/>
    </source>
</evidence>
<dbReference type="Pfam" id="PF02958">
    <property type="entry name" value="EcKL"/>
    <property type="match status" value="1"/>
</dbReference>
<gene>
    <name evidence="2" type="ORF">Dbus_chr2Lg1848</name>
</gene>
<dbReference type="STRING" id="30019.A0A0M3QTZ3"/>
<dbReference type="OMA" id="SDFWINN"/>
<dbReference type="AlphaFoldDB" id="A0A0M3QTZ3"/>
<dbReference type="InterPro" id="IPR015897">
    <property type="entry name" value="CHK_kinase-like"/>
</dbReference>
<dbReference type="SUPFAM" id="SSF56112">
    <property type="entry name" value="Protein kinase-like (PK-like)"/>
    <property type="match status" value="1"/>
</dbReference>
<reference evidence="2 3" key="1">
    <citation type="submission" date="2015-08" db="EMBL/GenBank/DDBJ databases">
        <title>Ancestral chromatin configuration constrains chromatin evolution on differentiating sex chromosomes in Drosophila.</title>
        <authorList>
            <person name="Zhou Q."/>
            <person name="Bachtrog D."/>
        </authorList>
    </citation>
    <scope>NUCLEOTIDE SEQUENCE [LARGE SCALE GENOMIC DNA]</scope>
    <source>
        <tissue evidence="2">Whole larvae</tissue>
    </source>
</reference>
<keyword evidence="3" id="KW-1185">Reference proteome</keyword>
<sequence length="408" mass="46572">LDMASLPSIRNLAELINPALNGSKLDSFELKPLTKPGDNYGSILLSIEAQLRQPDGKLVKQRFVGKVPPTDPQHWQFVQPERTQLTENEFYKMLVPAVQRLQDEAGIAKEQQFDGFARYYGARQALSRDSNVVDHDAILVLEDLRDSNYVPGQRLKPFDLAHTELALKYMAQYHALPIALKLKKSEVFEAHMLPHYTKFDWHGDAEESNASMTAETLKDIRAATNNDEKLVARVTKILAELFEFLKASPVENNIFNSIVHMDYWIMNLMFKYGKDAAGQPTRLKILDFQLAQFDSIIHDIIPFLFTSISTQLLEQHYEQLLQLYYDTLISCLAQLGANTADYSYAAFRAELKRVAYLQVAHAIFMTRFILADEVSADLSQVLHNSGSKRIQKKLAEILRLAQKFDILY</sequence>
<organism evidence="2 3">
    <name type="scientific">Drosophila busckii</name>
    <name type="common">Fruit fly</name>
    <dbReference type="NCBI Taxonomy" id="30019"/>
    <lineage>
        <taxon>Eukaryota</taxon>
        <taxon>Metazoa</taxon>
        <taxon>Ecdysozoa</taxon>
        <taxon>Arthropoda</taxon>
        <taxon>Hexapoda</taxon>
        <taxon>Insecta</taxon>
        <taxon>Pterygota</taxon>
        <taxon>Neoptera</taxon>
        <taxon>Endopterygota</taxon>
        <taxon>Diptera</taxon>
        <taxon>Brachycera</taxon>
        <taxon>Muscomorpha</taxon>
        <taxon>Ephydroidea</taxon>
        <taxon>Drosophilidae</taxon>
        <taxon>Drosophila</taxon>
    </lineage>
</organism>
<evidence type="ECO:0000259" key="1">
    <source>
        <dbReference type="SMART" id="SM00587"/>
    </source>
</evidence>
<protein>
    <submittedName>
        <fullName evidence="2">CG31975</fullName>
    </submittedName>
</protein>
<dbReference type="EMBL" id="CP012523">
    <property type="protein sequence ID" value="ALC39763.1"/>
    <property type="molecule type" value="Genomic_DNA"/>
</dbReference>